<proteinExistence type="predicted"/>
<accession>A0AAV7D4K8</accession>
<dbReference type="EMBL" id="WNYA01000001">
    <property type="protein sequence ID" value="KAG8592098.1"/>
    <property type="molecule type" value="Genomic_DNA"/>
</dbReference>
<protein>
    <submittedName>
        <fullName evidence="2">Uncharacterized protein</fullName>
    </submittedName>
</protein>
<keyword evidence="1" id="KW-1133">Transmembrane helix</keyword>
<name>A0AAV7D4K8_ENGPU</name>
<gene>
    <name evidence="2" type="ORF">GDO81_000404</name>
</gene>
<evidence type="ECO:0000256" key="1">
    <source>
        <dbReference type="SAM" id="Phobius"/>
    </source>
</evidence>
<dbReference type="Proteomes" id="UP000824782">
    <property type="component" value="Unassembled WGS sequence"/>
</dbReference>
<reference evidence="2" key="1">
    <citation type="thesis" date="2020" institute="ProQuest LLC" country="789 East Eisenhower Parkway, Ann Arbor, MI, USA">
        <title>Comparative Genomics and Chromosome Evolution.</title>
        <authorList>
            <person name="Mudd A.B."/>
        </authorList>
    </citation>
    <scope>NUCLEOTIDE SEQUENCE</scope>
    <source>
        <strain evidence="2">237g6f4</strain>
        <tissue evidence="2">Blood</tissue>
    </source>
</reference>
<dbReference type="AlphaFoldDB" id="A0AAV7D4K8"/>
<evidence type="ECO:0000313" key="2">
    <source>
        <dbReference type="EMBL" id="KAG8592098.1"/>
    </source>
</evidence>
<feature type="transmembrane region" description="Helical" evidence="1">
    <location>
        <begin position="66"/>
        <end position="85"/>
    </location>
</feature>
<organism evidence="2 3">
    <name type="scientific">Engystomops pustulosus</name>
    <name type="common">Tungara frog</name>
    <name type="synonym">Physalaemus pustulosus</name>
    <dbReference type="NCBI Taxonomy" id="76066"/>
    <lineage>
        <taxon>Eukaryota</taxon>
        <taxon>Metazoa</taxon>
        <taxon>Chordata</taxon>
        <taxon>Craniata</taxon>
        <taxon>Vertebrata</taxon>
        <taxon>Euteleostomi</taxon>
        <taxon>Amphibia</taxon>
        <taxon>Batrachia</taxon>
        <taxon>Anura</taxon>
        <taxon>Neobatrachia</taxon>
        <taxon>Hyloidea</taxon>
        <taxon>Leptodactylidae</taxon>
        <taxon>Leiuperinae</taxon>
        <taxon>Engystomops</taxon>
    </lineage>
</organism>
<feature type="transmembrane region" description="Helical" evidence="1">
    <location>
        <begin position="22"/>
        <end position="46"/>
    </location>
</feature>
<keyword evidence="3" id="KW-1185">Reference proteome</keyword>
<sequence>MCGAALTPYPCFRTLPRDFLTICNISSAFLLYDLLLSFFMFISIYFCDISLVDVDSRLHLHVLNDTFYDTVVASTISFGCAYFGYRIAQ</sequence>
<comment type="caution">
    <text evidence="2">The sequence shown here is derived from an EMBL/GenBank/DDBJ whole genome shotgun (WGS) entry which is preliminary data.</text>
</comment>
<keyword evidence="1" id="KW-0812">Transmembrane</keyword>
<evidence type="ECO:0000313" key="3">
    <source>
        <dbReference type="Proteomes" id="UP000824782"/>
    </source>
</evidence>
<keyword evidence="1" id="KW-0472">Membrane</keyword>